<keyword evidence="13" id="KW-1003">Cell membrane</keyword>
<proteinExistence type="inferred from homology"/>
<evidence type="ECO:0000256" key="12">
    <source>
        <dbReference type="ARBA" id="ARBA00037847"/>
    </source>
</evidence>
<keyword evidence="9 13" id="KW-0066">ATP synthesis</keyword>
<evidence type="ECO:0000256" key="4">
    <source>
        <dbReference type="ARBA" id="ARBA00022692"/>
    </source>
</evidence>
<dbReference type="HAMAP" id="MF_01398">
    <property type="entry name" value="ATP_synth_b_bprime"/>
    <property type="match status" value="1"/>
</dbReference>
<evidence type="ECO:0000256" key="6">
    <source>
        <dbReference type="ARBA" id="ARBA00022989"/>
    </source>
</evidence>
<keyword evidence="8 13" id="KW-0472">Membrane</keyword>
<evidence type="ECO:0000256" key="14">
    <source>
        <dbReference type="RuleBase" id="RU003848"/>
    </source>
</evidence>
<evidence type="ECO:0000256" key="10">
    <source>
        <dbReference type="ARBA" id="ARBA00025198"/>
    </source>
</evidence>
<dbReference type="EMBL" id="BBPI01000018">
    <property type="protein sequence ID" value="GAM00078.1"/>
    <property type="molecule type" value="Genomic_DNA"/>
</dbReference>
<comment type="function">
    <text evidence="10 13">F(1)F(0) ATP synthase produces ATP from ADP in the presence of a proton or sodium gradient. F-type ATPases consist of two structural domains, F(1) containing the extramembraneous catalytic core and F(0) containing the membrane proton channel, linked together by a central stalk and a peripheral stalk. During catalysis, ATP synthesis in the catalytic domain of F(1) is coupled via a rotary mechanism of the central stalk subunits to proton translocation.</text>
</comment>
<name>A0A0A1W3Z3_9SPHN</name>
<gene>
    <name evidence="13 15" type="primary">atpF</name>
    <name evidence="15" type="ORF">SP5_018_01080</name>
</gene>
<evidence type="ECO:0000313" key="16">
    <source>
        <dbReference type="Proteomes" id="UP000032305"/>
    </source>
</evidence>
<dbReference type="CDD" id="cd06503">
    <property type="entry name" value="ATP-synt_Fo_b"/>
    <property type="match status" value="1"/>
</dbReference>
<dbReference type="InterPro" id="IPR002146">
    <property type="entry name" value="ATP_synth_b/b'su_bac/chlpt"/>
</dbReference>
<comment type="function">
    <text evidence="11">Component of the F(0) channel, it forms part of the peripheral stalk, linking F(1) to F(0). The b'-subunit is a diverged and duplicated form of b found in plants and photosynthetic bacteria.</text>
</comment>
<evidence type="ECO:0000256" key="5">
    <source>
        <dbReference type="ARBA" id="ARBA00022781"/>
    </source>
</evidence>
<comment type="similarity">
    <text evidence="1 13 14">Belongs to the ATPase B chain family.</text>
</comment>
<dbReference type="GO" id="GO:0046933">
    <property type="term" value="F:proton-transporting ATP synthase activity, rotational mechanism"/>
    <property type="evidence" value="ECO:0007669"/>
    <property type="project" value="UniProtKB-UniRule"/>
</dbReference>
<evidence type="ECO:0000256" key="13">
    <source>
        <dbReference type="HAMAP-Rule" id="MF_01398"/>
    </source>
</evidence>
<dbReference type="RefSeq" id="WP_042484280.1">
    <property type="nucleotide sequence ID" value="NZ_BBPI01000018.1"/>
</dbReference>
<feature type="transmembrane region" description="Helical" evidence="13">
    <location>
        <begin position="15"/>
        <end position="34"/>
    </location>
</feature>
<keyword evidence="6 13" id="KW-1133">Transmembrane helix</keyword>
<dbReference type="GO" id="GO:0046961">
    <property type="term" value="F:proton-transporting ATPase activity, rotational mechanism"/>
    <property type="evidence" value="ECO:0007669"/>
    <property type="project" value="TreeGrafter"/>
</dbReference>
<comment type="subcellular location">
    <subcellularLocation>
        <location evidence="13">Cell membrane</location>
        <topology evidence="13">Single-pass membrane protein</topology>
    </subcellularLocation>
    <subcellularLocation>
        <location evidence="12">Endomembrane system</location>
        <topology evidence="12">Single-pass membrane protein</topology>
    </subcellularLocation>
</comment>
<evidence type="ECO:0000256" key="1">
    <source>
        <dbReference type="ARBA" id="ARBA00005513"/>
    </source>
</evidence>
<dbReference type="Pfam" id="PF00430">
    <property type="entry name" value="ATP-synt_B"/>
    <property type="match status" value="1"/>
</dbReference>
<sequence length="164" mass="17165">MPQIAQISATYASQIFWLLITFGLLYFVVGRGMVPKIQATVDAREGRIAGDLAAAEAARAEADRVEAAWRAEMDAARVAAMAETNAAKARATHAFEAQVKAADADLAERLGHHDLAIANAKVEAMANLQTVAAEAARDLVAKLSGVQVGEDAAADAVRKVSAHG</sequence>
<dbReference type="Proteomes" id="UP000032305">
    <property type="component" value="Unassembled WGS sequence"/>
</dbReference>
<dbReference type="AlphaFoldDB" id="A0A0A1W3Z3"/>
<evidence type="ECO:0000256" key="2">
    <source>
        <dbReference type="ARBA" id="ARBA00022448"/>
    </source>
</evidence>
<evidence type="ECO:0000256" key="3">
    <source>
        <dbReference type="ARBA" id="ARBA00022547"/>
    </source>
</evidence>
<accession>A0A0A1W3Z3</accession>
<evidence type="ECO:0000256" key="9">
    <source>
        <dbReference type="ARBA" id="ARBA00023310"/>
    </source>
</evidence>
<evidence type="ECO:0000256" key="8">
    <source>
        <dbReference type="ARBA" id="ARBA00023136"/>
    </source>
</evidence>
<keyword evidence="4 13" id="KW-0812">Transmembrane</keyword>
<dbReference type="GO" id="GO:0005886">
    <property type="term" value="C:plasma membrane"/>
    <property type="evidence" value="ECO:0007669"/>
    <property type="project" value="UniProtKB-SubCell"/>
</dbReference>
<evidence type="ECO:0000313" key="15">
    <source>
        <dbReference type="EMBL" id="GAM00078.1"/>
    </source>
</evidence>
<protein>
    <recommendedName>
        <fullName evidence="13">ATP synthase subunit b</fullName>
    </recommendedName>
    <alternativeName>
        <fullName evidence="13">ATP synthase F(0) sector subunit b</fullName>
    </alternativeName>
    <alternativeName>
        <fullName evidence="13">ATPase subunit I</fullName>
    </alternativeName>
    <alternativeName>
        <fullName evidence="13">F-type ATPase subunit b</fullName>
        <shortName evidence="13">F-ATPase subunit b</shortName>
    </alternativeName>
</protein>
<dbReference type="GO" id="GO:0012505">
    <property type="term" value="C:endomembrane system"/>
    <property type="evidence" value="ECO:0007669"/>
    <property type="project" value="UniProtKB-SubCell"/>
</dbReference>
<dbReference type="GeneID" id="78486266"/>
<dbReference type="OrthoDB" id="9805716at2"/>
<dbReference type="eggNOG" id="COG0711">
    <property type="taxonomic scope" value="Bacteria"/>
</dbReference>
<dbReference type="PANTHER" id="PTHR33445:SF1">
    <property type="entry name" value="ATP SYNTHASE SUBUNIT B"/>
    <property type="match status" value="1"/>
</dbReference>
<dbReference type="PANTHER" id="PTHR33445">
    <property type="entry name" value="ATP SYNTHASE SUBUNIT B', CHLOROPLASTIC"/>
    <property type="match status" value="1"/>
</dbReference>
<dbReference type="InterPro" id="IPR050059">
    <property type="entry name" value="ATP_synthase_B_chain"/>
</dbReference>
<organism evidence="15 16">
    <name type="scientific">Sphingomonas parapaucimobilis NBRC 15100</name>
    <dbReference type="NCBI Taxonomy" id="1219049"/>
    <lineage>
        <taxon>Bacteria</taxon>
        <taxon>Pseudomonadati</taxon>
        <taxon>Pseudomonadota</taxon>
        <taxon>Alphaproteobacteria</taxon>
        <taxon>Sphingomonadales</taxon>
        <taxon>Sphingomonadaceae</taxon>
        <taxon>Sphingomonas</taxon>
    </lineage>
</organism>
<keyword evidence="2 13" id="KW-0813">Transport</keyword>
<comment type="caution">
    <text evidence="15">The sequence shown here is derived from an EMBL/GenBank/DDBJ whole genome shotgun (WGS) entry which is preliminary data.</text>
</comment>
<keyword evidence="5 13" id="KW-0375">Hydrogen ion transport</keyword>
<dbReference type="GO" id="GO:0045259">
    <property type="term" value="C:proton-transporting ATP synthase complex"/>
    <property type="evidence" value="ECO:0007669"/>
    <property type="project" value="UniProtKB-KW"/>
</dbReference>
<keyword evidence="7 13" id="KW-0406">Ion transport</keyword>
<evidence type="ECO:0000256" key="11">
    <source>
        <dbReference type="ARBA" id="ARBA00025614"/>
    </source>
</evidence>
<evidence type="ECO:0000256" key="7">
    <source>
        <dbReference type="ARBA" id="ARBA00023065"/>
    </source>
</evidence>
<reference evidence="15 16" key="1">
    <citation type="submission" date="2014-11" db="EMBL/GenBank/DDBJ databases">
        <title>Whole genome shotgun sequence of Sphingomonas parapaucimobilis NBRC 15100.</title>
        <authorList>
            <person name="Katano-Makiyama Y."/>
            <person name="Hosoyama A."/>
            <person name="Hashimoto M."/>
            <person name="Hosoyama Y."/>
            <person name="Noguchi M."/>
            <person name="Numata M."/>
            <person name="Tsuchikane K."/>
            <person name="Hirakata S."/>
            <person name="Uohara A."/>
            <person name="Shimodaira J."/>
            <person name="Ohji S."/>
            <person name="Ichikawa N."/>
            <person name="Kimura A."/>
            <person name="Yamazoe A."/>
            <person name="Fujita N."/>
        </authorList>
    </citation>
    <scope>NUCLEOTIDE SEQUENCE [LARGE SCALE GENOMIC DNA]</scope>
    <source>
        <strain evidence="15 16">NBRC 15100</strain>
    </source>
</reference>
<keyword evidence="3 13" id="KW-0138">CF(0)</keyword>
<keyword evidence="16" id="KW-1185">Reference proteome</keyword>
<comment type="subunit">
    <text evidence="13">F-type ATPases have 2 components, F(1) - the catalytic core - and F(0) - the membrane proton channel. F(1) has five subunits: alpha(3), beta(3), gamma(1), delta(1), epsilon(1). F(0) has three main subunits: a(1), b(2) and c(10-14). The alpha and beta chains form an alternating ring which encloses part of the gamma chain. F(1) is attached to F(0) by a central stalk formed by the gamma and epsilon chains, while a peripheral stalk is formed by the delta and b chains.</text>
</comment>